<dbReference type="GO" id="GO:0005829">
    <property type="term" value="C:cytosol"/>
    <property type="evidence" value="ECO:0007669"/>
    <property type="project" value="TreeGrafter"/>
</dbReference>
<evidence type="ECO:0000256" key="3">
    <source>
        <dbReference type="ARBA" id="ARBA00022679"/>
    </source>
</evidence>
<dbReference type="InterPro" id="IPR016035">
    <property type="entry name" value="Acyl_Trfase/lysoPLipase"/>
</dbReference>
<dbReference type="RefSeq" id="WP_032125396.1">
    <property type="nucleotide sequence ID" value="NZ_LN879502.1"/>
</dbReference>
<dbReference type="InterPro" id="IPR001227">
    <property type="entry name" value="Ac_transferase_dom_sf"/>
</dbReference>
<feature type="active site" evidence="7">
    <location>
        <position position="96"/>
    </location>
</feature>
<dbReference type="GO" id="GO:0004314">
    <property type="term" value="F:[acyl-carrier-protein] S-malonyltransferase activity"/>
    <property type="evidence" value="ECO:0007669"/>
    <property type="project" value="UniProtKB-EC"/>
</dbReference>
<dbReference type="SMART" id="SM00827">
    <property type="entry name" value="PKS_AT"/>
    <property type="match status" value="1"/>
</dbReference>
<dbReference type="InParanoid" id="A0A0U5JFK7"/>
<dbReference type="InterPro" id="IPR014043">
    <property type="entry name" value="Acyl_transferase_dom"/>
</dbReference>
<dbReference type="EMBL" id="LN879502">
    <property type="protein sequence ID" value="CUI16534.1"/>
    <property type="molecule type" value="Genomic_DNA"/>
</dbReference>
<feature type="active site" evidence="7">
    <location>
        <position position="205"/>
    </location>
</feature>
<dbReference type="Proteomes" id="UP000069902">
    <property type="component" value="Chromosome cPNK"/>
</dbReference>
<dbReference type="FunCoup" id="A0A0U5JFK7">
    <property type="interactions" value="431"/>
</dbReference>
<dbReference type="AlphaFoldDB" id="A0A0U5JFK7"/>
<dbReference type="NCBIfam" id="TIGR00128">
    <property type="entry name" value="fabD"/>
    <property type="match status" value="1"/>
</dbReference>
<dbReference type="GO" id="GO:0006633">
    <property type="term" value="P:fatty acid biosynthetic process"/>
    <property type="evidence" value="ECO:0007669"/>
    <property type="project" value="TreeGrafter"/>
</dbReference>
<name>A0A0U5JFK7_9BACT</name>
<proteinExistence type="inferred from homology"/>
<dbReference type="PANTHER" id="PTHR42681:SF1">
    <property type="entry name" value="MALONYL-COA-ACYL CARRIER PROTEIN TRANSACYLASE, MITOCHONDRIAL"/>
    <property type="match status" value="1"/>
</dbReference>
<keyword evidence="3 6" id="KW-0808">Transferase</keyword>
<dbReference type="EC" id="2.3.1.39" evidence="1 6"/>
<organism evidence="9 10">
    <name type="scientific">Candidatus Protochlamydia naegleriophila</name>
    <dbReference type="NCBI Taxonomy" id="389348"/>
    <lineage>
        <taxon>Bacteria</taxon>
        <taxon>Pseudomonadati</taxon>
        <taxon>Chlamydiota</taxon>
        <taxon>Chlamydiia</taxon>
        <taxon>Parachlamydiales</taxon>
        <taxon>Parachlamydiaceae</taxon>
        <taxon>Candidatus Protochlamydia</taxon>
    </lineage>
</organism>
<keyword evidence="10" id="KW-1185">Reference proteome</keyword>
<dbReference type="SUPFAM" id="SSF52151">
    <property type="entry name" value="FabD/lysophospholipase-like"/>
    <property type="match status" value="1"/>
</dbReference>
<accession>A0A0U5JFK7</accession>
<feature type="domain" description="Malonyl-CoA:ACP transacylase (MAT)" evidence="8">
    <location>
        <begin position="11"/>
        <end position="301"/>
    </location>
</feature>
<evidence type="ECO:0000313" key="10">
    <source>
        <dbReference type="Proteomes" id="UP000069902"/>
    </source>
</evidence>
<dbReference type="SUPFAM" id="SSF55048">
    <property type="entry name" value="Probable ACP-binding domain of malonyl-CoA ACP transacylase"/>
    <property type="match status" value="1"/>
</dbReference>
<evidence type="ECO:0000259" key="8">
    <source>
        <dbReference type="SMART" id="SM00827"/>
    </source>
</evidence>
<dbReference type="InterPro" id="IPR024925">
    <property type="entry name" value="Malonyl_CoA-ACP_transAc"/>
</dbReference>
<evidence type="ECO:0000256" key="6">
    <source>
        <dbReference type="PIRNR" id="PIRNR000446"/>
    </source>
</evidence>
<sequence>MEKKIHRIAFLFPGQGAQYPGMAQDFAQQFSAARLTFEEADDLLKRPLSTAVFNGSEEELTQTKNSQTGIFVASMAVLRVVRELYDLQPFACAGLSLGEYTALTAGEWLPFRHALPLVQHRGDFMHAACEQTKGTMAVVMGLDNEVVESMVHKINLPNDLWVANFNCPGQIVLSGTAKGIEAGSAAAKELGAKRVLPLQVSGAFHSGLMQPAEDRLAPFIEQAPFVQGCSQLIMNVPGDFVSELSQVKHNLIKQVTHSVRWEQGIRALEKQSVDLFIEFGPGKTLSGLNKRIGAKAPTLSIEKVEDLDLLKTIEKG</sequence>
<protein>
    <recommendedName>
        <fullName evidence="2 6">Malonyl CoA-acyl carrier protein transacylase</fullName>
        <ecNumber evidence="1 6">2.3.1.39</ecNumber>
    </recommendedName>
</protein>
<evidence type="ECO:0000256" key="4">
    <source>
        <dbReference type="ARBA" id="ARBA00023315"/>
    </source>
</evidence>
<evidence type="ECO:0000313" key="9">
    <source>
        <dbReference type="EMBL" id="CUI16534.1"/>
    </source>
</evidence>
<dbReference type="Gene3D" id="3.30.70.250">
    <property type="entry name" value="Malonyl-CoA ACP transacylase, ACP-binding"/>
    <property type="match status" value="1"/>
</dbReference>
<evidence type="ECO:0000256" key="7">
    <source>
        <dbReference type="PIRSR" id="PIRSR000446-1"/>
    </source>
</evidence>
<reference evidence="10" key="1">
    <citation type="submission" date="2015-09" db="EMBL/GenBank/DDBJ databases">
        <authorList>
            <person name="Bertelli C."/>
        </authorList>
    </citation>
    <scope>NUCLEOTIDE SEQUENCE [LARGE SCALE GENOMIC DNA]</scope>
    <source>
        <strain evidence="10">KNic</strain>
    </source>
</reference>
<dbReference type="InterPro" id="IPR004410">
    <property type="entry name" value="Malonyl_CoA-ACP_transAc_FabD"/>
</dbReference>
<evidence type="ECO:0000256" key="5">
    <source>
        <dbReference type="ARBA" id="ARBA00048462"/>
    </source>
</evidence>
<dbReference type="Pfam" id="PF00698">
    <property type="entry name" value="Acyl_transf_1"/>
    <property type="match status" value="1"/>
</dbReference>
<dbReference type="FunFam" id="3.30.70.250:FF:000001">
    <property type="entry name" value="Malonyl CoA-acyl carrier protein transacylase"/>
    <property type="match status" value="1"/>
</dbReference>
<dbReference type="STRING" id="389348.PNK_0909"/>
<dbReference type="InterPro" id="IPR016036">
    <property type="entry name" value="Malonyl_transacylase_ACP-bd"/>
</dbReference>
<comment type="catalytic activity">
    <reaction evidence="5 6">
        <text>holo-[ACP] + malonyl-CoA = malonyl-[ACP] + CoA</text>
        <dbReference type="Rhea" id="RHEA:41792"/>
        <dbReference type="Rhea" id="RHEA-COMP:9623"/>
        <dbReference type="Rhea" id="RHEA-COMP:9685"/>
        <dbReference type="ChEBI" id="CHEBI:57287"/>
        <dbReference type="ChEBI" id="CHEBI:57384"/>
        <dbReference type="ChEBI" id="CHEBI:64479"/>
        <dbReference type="ChEBI" id="CHEBI:78449"/>
        <dbReference type="EC" id="2.3.1.39"/>
    </reaction>
</comment>
<dbReference type="PIRSF" id="PIRSF000446">
    <property type="entry name" value="Mct"/>
    <property type="match status" value="1"/>
</dbReference>
<dbReference type="PANTHER" id="PTHR42681">
    <property type="entry name" value="MALONYL-COA-ACYL CARRIER PROTEIN TRANSACYLASE, MITOCHONDRIAL"/>
    <property type="match status" value="1"/>
</dbReference>
<comment type="similarity">
    <text evidence="6">Belongs to the fabD family.</text>
</comment>
<gene>
    <name evidence="9" type="primary">fabD</name>
    <name evidence="9" type="ORF">PNK_0909</name>
</gene>
<dbReference type="InterPro" id="IPR050858">
    <property type="entry name" value="Mal-CoA-ACP_Trans/PKS_FabD"/>
</dbReference>
<evidence type="ECO:0000256" key="2">
    <source>
        <dbReference type="ARBA" id="ARBA00018953"/>
    </source>
</evidence>
<keyword evidence="4 6" id="KW-0012">Acyltransferase</keyword>
<dbReference type="KEGG" id="pnl:PNK_0909"/>
<evidence type="ECO:0000256" key="1">
    <source>
        <dbReference type="ARBA" id="ARBA00013258"/>
    </source>
</evidence>
<dbReference type="PATRIC" id="fig|389348.3.peg.997"/>
<dbReference type="Gene3D" id="3.40.366.10">
    <property type="entry name" value="Malonyl-Coenzyme A Acyl Carrier Protein, domain 2"/>
    <property type="match status" value="1"/>
</dbReference>